<dbReference type="AlphaFoldDB" id="A0AAD3N9C5"/>
<proteinExistence type="predicted"/>
<gene>
    <name evidence="1" type="ORF">AKAME5_002028100</name>
</gene>
<reference evidence="1" key="1">
    <citation type="submission" date="2022-08" db="EMBL/GenBank/DDBJ databases">
        <title>Genome sequencing of akame (Lates japonicus).</title>
        <authorList>
            <person name="Hashiguchi Y."/>
            <person name="Takahashi H."/>
        </authorList>
    </citation>
    <scope>NUCLEOTIDE SEQUENCE</scope>
    <source>
        <strain evidence="1">Kochi</strain>
    </source>
</reference>
<accession>A0AAD3N9C5</accession>
<feature type="non-terminal residue" evidence="1">
    <location>
        <position position="1"/>
    </location>
</feature>
<sequence>GHSLSTVKDESSCTSSEQSVRRRHRSHAYLCPACVPASSSGYNSSLSMCELTAPVELMEAVQGESLLSSVLQVQAESGSVQQQVQEESSSASEVHRESSSFPGCEEFGCFPLDGQVEVWWCQQPLGYLHSPECPAYRLNPFELSGELQVVMFGKTDDQLSLTEQARLYVEP</sequence>
<organism evidence="1 2">
    <name type="scientific">Lates japonicus</name>
    <name type="common">Japanese lates</name>
    <dbReference type="NCBI Taxonomy" id="270547"/>
    <lineage>
        <taxon>Eukaryota</taxon>
        <taxon>Metazoa</taxon>
        <taxon>Chordata</taxon>
        <taxon>Craniata</taxon>
        <taxon>Vertebrata</taxon>
        <taxon>Euteleostomi</taxon>
        <taxon>Actinopterygii</taxon>
        <taxon>Neopterygii</taxon>
        <taxon>Teleostei</taxon>
        <taxon>Neoteleostei</taxon>
        <taxon>Acanthomorphata</taxon>
        <taxon>Carangaria</taxon>
        <taxon>Carangaria incertae sedis</taxon>
        <taxon>Centropomidae</taxon>
        <taxon>Lates</taxon>
    </lineage>
</organism>
<dbReference type="EMBL" id="BRZM01000161">
    <property type="protein sequence ID" value="GLD68968.1"/>
    <property type="molecule type" value="Genomic_DNA"/>
</dbReference>
<dbReference type="Proteomes" id="UP001279410">
    <property type="component" value="Unassembled WGS sequence"/>
</dbReference>
<evidence type="ECO:0000313" key="2">
    <source>
        <dbReference type="Proteomes" id="UP001279410"/>
    </source>
</evidence>
<keyword evidence="2" id="KW-1185">Reference proteome</keyword>
<name>A0AAD3N9C5_LATJO</name>
<evidence type="ECO:0000313" key="1">
    <source>
        <dbReference type="EMBL" id="GLD68968.1"/>
    </source>
</evidence>
<comment type="caution">
    <text evidence="1">The sequence shown here is derived from an EMBL/GenBank/DDBJ whole genome shotgun (WGS) entry which is preliminary data.</text>
</comment>
<protein>
    <submittedName>
        <fullName evidence="1">Transcriptional activator Myb-like isoform X1</fullName>
    </submittedName>
</protein>